<dbReference type="AlphaFoldDB" id="A0A210QDB4"/>
<feature type="transmembrane region" description="Helical" evidence="5">
    <location>
        <begin position="156"/>
        <end position="177"/>
    </location>
</feature>
<evidence type="ECO:0000256" key="2">
    <source>
        <dbReference type="ARBA" id="ARBA00022692"/>
    </source>
</evidence>
<dbReference type="Pfam" id="PF10324">
    <property type="entry name" value="7TM_GPCR_Srw"/>
    <property type="match status" value="1"/>
</dbReference>
<dbReference type="OrthoDB" id="5864054at2759"/>
<proteinExistence type="predicted"/>
<comment type="subcellular location">
    <subcellularLocation>
        <location evidence="1">Membrane</location>
    </subcellularLocation>
</comment>
<dbReference type="PRINTS" id="PR00237">
    <property type="entry name" value="GPCRRHODOPSN"/>
</dbReference>
<protein>
    <submittedName>
        <fullName evidence="7">Thyrotropin-releasing hormone receptor</fullName>
    </submittedName>
</protein>
<keyword evidence="8" id="KW-1185">Reference proteome</keyword>
<evidence type="ECO:0000256" key="3">
    <source>
        <dbReference type="ARBA" id="ARBA00022989"/>
    </source>
</evidence>
<dbReference type="CDD" id="cd14978">
    <property type="entry name" value="7tmA_FMRFamide_R-like"/>
    <property type="match status" value="1"/>
</dbReference>
<dbReference type="InterPro" id="IPR053219">
    <property type="entry name" value="GPCR_Dmsr-1"/>
</dbReference>
<dbReference type="PANTHER" id="PTHR46273">
    <property type="entry name" value="MYOSUPPRESSIN RECEPTOR 1, ISOFORM B-RELATED"/>
    <property type="match status" value="1"/>
</dbReference>
<feature type="domain" description="G-protein coupled receptors family 1 profile" evidence="6">
    <location>
        <begin position="48"/>
        <end position="282"/>
    </location>
</feature>
<evidence type="ECO:0000259" key="6">
    <source>
        <dbReference type="PROSITE" id="PS50262"/>
    </source>
</evidence>
<dbReference type="Proteomes" id="UP000242188">
    <property type="component" value="Unassembled WGS sequence"/>
</dbReference>
<keyword evidence="7" id="KW-0675">Receptor</keyword>
<dbReference type="GO" id="GO:0008528">
    <property type="term" value="F:G protein-coupled peptide receptor activity"/>
    <property type="evidence" value="ECO:0007669"/>
    <property type="project" value="InterPro"/>
</dbReference>
<feature type="transmembrane region" description="Helical" evidence="5">
    <location>
        <begin position="108"/>
        <end position="135"/>
    </location>
</feature>
<organism evidence="7 8">
    <name type="scientific">Mizuhopecten yessoensis</name>
    <name type="common">Japanese scallop</name>
    <name type="synonym">Patinopecten yessoensis</name>
    <dbReference type="NCBI Taxonomy" id="6573"/>
    <lineage>
        <taxon>Eukaryota</taxon>
        <taxon>Metazoa</taxon>
        <taxon>Spiralia</taxon>
        <taxon>Lophotrochozoa</taxon>
        <taxon>Mollusca</taxon>
        <taxon>Bivalvia</taxon>
        <taxon>Autobranchia</taxon>
        <taxon>Pteriomorphia</taxon>
        <taxon>Pectinida</taxon>
        <taxon>Pectinoidea</taxon>
        <taxon>Pectinidae</taxon>
        <taxon>Mizuhopecten</taxon>
    </lineage>
</organism>
<dbReference type="InterPro" id="IPR017452">
    <property type="entry name" value="GPCR_Rhodpsn_7TM"/>
</dbReference>
<dbReference type="EMBL" id="NEDP02004099">
    <property type="protein sequence ID" value="OWF46712.1"/>
    <property type="molecule type" value="Genomic_DNA"/>
</dbReference>
<evidence type="ECO:0000256" key="4">
    <source>
        <dbReference type="ARBA" id="ARBA00023136"/>
    </source>
</evidence>
<dbReference type="GO" id="GO:0005886">
    <property type="term" value="C:plasma membrane"/>
    <property type="evidence" value="ECO:0007669"/>
    <property type="project" value="TreeGrafter"/>
</dbReference>
<evidence type="ECO:0000256" key="1">
    <source>
        <dbReference type="ARBA" id="ARBA00004370"/>
    </source>
</evidence>
<dbReference type="SUPFAM" id="SSF81321">
    <property type="entry name" value="Family A G protein-coupled receptor-like"/>
    <property type="match status" value="1"/>
</dbReference>
<dbReference type="Gene3D" id="1.20.1070.10">
    <property type="entry name" value="Rhodopsin 7-helix transmembrane proteins"/>
    <property type="match status" value="1"/>
</dbReference>
<evidence type="ECO:0000313" key="7">
    <source>
        <dbReference type="EMBL" id="OWF46712.1"/>
    </source>
</evidence>
<feature type="transmembrane region" description="Helical" evidence="5">
    <location>
        <begin position="23"/>
        <end position="46"/>
    </location>
</feature>
<evidence type="ECO:0000256" key="5">
    <source>
        <dbReference type="SAM" id="Phobius"/>
    </source>
</evidence>
<feature type="transmembrane region" description="Helical" evidence="5">
    <location>
        <begin position="260"/>
        <end position="282"/>
    </location>
</feature>
<dbReference type="PROSITE" id="PS50262">
    <property type="entry name" value="G_PROTEIN_RECEP_F1_2"/>
    <property type="match status" value="1"/>
</dbReference>
<accession>A0A210QDB4</accession>
<dbReference type="PANTHER" id="PTHR46273:SF4">
    <property type="entry name" value="AT19640P"/>
    <property type="match status" value="1"/>
</dbReference>
<reference evidence="7 8" key="1">
    <citation type="journal article" date="2017" name="Nat. Ecol. Evol.">
        <title>Scallop genome provides insights into evolution of bilaterian karyotype and development.</title>
        <authorList>
            <person name="Wang S."/>
            <person name="Zhang J."/>
            <person name="Jiao W."/>
            <person name="Li J."/>
            <person name="Xun X."/>
            <person name="Sun Y."/>
            <person name="Guo X."/>
            <person name="Huan P."/>
            <person name="Dong B."/>
            <person name="Zhang L."/>
            <person name="Hu X."/>
            <person name="Sun X."/>
            <person name="Wang J."/>
            <person name="Zhao C."/>
            <person name="Wang Y."/>
            <person name="Wang D."/>
            <person name="Huang X."/>
            <person name="Wang R."/>
            <person name="Lv J."/>
            <person name="Li Y."/>
            <person name="Zhang Z."/>
            <person name="Liu B."/>
            <person name="Lu W."/>
            <person name="Hui Y."/>
            <person name="Liang J."/>
            <person name="Zhou Z."/>
            <person name="Hou R."/>
            <person name="Li X."/>
            <person name="Liu Y."/>
            <person name="Li H."/>
            <person name="Ning X."/>
            <person name="Lin Y."/>
            <person name="Zhao L."/>
            <person name="Xing Q."/>
            <person name="Dou J."/>
            <person name="Li Y."/>
            <person name="Mao J."/>
            <person name="Guo H."/>
            <person name="Dou H."/>
            <person name="Li T."/>
            <person name="Mu C."/>
            <person name="Jiang W."/>
            <person name="Fu Q."/>
            <person name="Fu X."/>
            <person name="Miao Y."/>
            <person name="Liu J."/>
            <person name="Yu Q."/>
            <person name="Li R."/>
            <person name="Liao H."/>
            <person name="Li X."/>
            <person name="Kong Y."/>
            <person name="Jiang Z."/>
            <person name="Chourrout D."/>
            <person name="Li R."/>
            <person name="Bao Z."/>
        </authorList>
    </citation>
    <scope>NUCLEOTIDE SEQUENCE [LARGE SCALE GENOMIC DNA]</scope>
    <source>
        <strain evidence="7 8">PY_sf001</strain>
    </source>
</reference>
<evidence type="ECO:0000313" key="8">
    <source>
        <dbReference type="Proteomes" id="UP000242188"/>
    </source>
</evidence>
<feature type="transmembrane region" description="Helical" evidence="5">
    <location>
        <begin position="207"/>
        <end position="230"/>
    </location>
</feature>
<feature type="transmembrane region" description="Helical" evidence="5">
    <location>
        <begin position="67"/>
        <end position="88"/>
    </location>
</feature>
<name>A0A210QDB4_MIZYE</name>
<keyword evidence="4 5" id="KW-0472">Membrane</keyword>
<dbReference type="InterPro" id="IPR019427">
    <property type="entry name" value="7TM_GPCR_serpentine_rcpt_Srw"/>
</dbReference>
<sequence length="337" mass="37935">MNFSNETNMTGRSDECGSHTEGLLAYACFIFSIHGYASLIICCFGVPTNIVNIVILTRKNLRSPINCILAGIAIADVLTMLCYMPYSIHFYIMHGLERTKDKYTYGWGWYMAVHAGLSTTTHTISIWLGVCMAVVRYIYIRSMGNNKSIMKVKNSVILVVVVYACTVLCYLPQYIIIKVHNNNGSLVLTGLNKLGASDTTWLQKTAAWVFILIGNVFPCILISIFGGLLLRSLHESKKRTLTLKGAQCANRLKQHKRTTIMLLAIIVMYIVTQLPSSILVVLCLCVENFMEETYLLFCRYFGSDVADKQFRKLLHVLRDESTVPRLSDGNSVRQHSE</sequence>
<gene>
    <name evidence="7" type="ORF">KP79_PYT21209</name>
</gene>
<comment type="caution">
    <text evidence="7">The sequence shown here is derived from an EMBL/GenBank/DDBJ whole genome shotgun (WGS) entry which is preliminary data.</text>
</comment>
<keyword evidence="3 5" id="KW-1133">Transmembrane helix</keyword>
<keyword evidence="2 5" id="KW-0812">Transmembrane</keyword>
<dbReference type="InterPro" id="IPR000276">
    <property type="entry name" value="GPCR_Rhodpsn"/>
</dbReference>